<organism evidence="1 2">
    <name type="scientific">Gordonia phage GTE6</name>
    <dbReference type="NCBI Taxonomy" id="1647474"/>
    <lineage>
        <taxon>Viruses</taxon>
        <taxon>Duplodnaviria</taxon>
        <taxon>Heunggongvirae</taxon>
        <taxon>Uroviricota</taxon>
        <taxon>Caudoviricetes</taxon>
        <taxon>Stackebrandtviridae</taxon>
        <taxon>Schenleyvirinae</taxon>
        <taxon>Dexdertvirus</taxon>
        <taxon>Dexdertvirus GTE6</taxon>
    </lineage>
</organism>
<evidence type="ECO:0000313" key="2">
    <source>
        <dbReference type="Proteomes" id="UP000202434"/>
    </source>
</evidence>
<dbReference type="RefSeq" id="YP_009188437.1">
    <property type="nucleotide sequence ID" value="NC_028665.1"/>
</dbReference>
<dbReference type="OrthoDB" id="32033at10239"/>
<sequence>MPEQILDAHVEMRNRHPIAWVARLTANVDDSSPVADVRLVVTRIDLDAQTPEEVERTAKFYEPPTLGDGFQLVDPSTNERVAFLTVAHLKPQIDPRRPVLQLAALGVSAFPQPDWPLVFGSLDRSDPLAGVYASLNTPRNVKLGWIEGALLNGGELTVDDLLGGGS</sequence>
<keyword evidence="2" id="KW-1185">Reference proteome</keyword>
<dbReference type="Proteomes" id="UP000202434">
    <property type="component" value="Segment"/>
</dbReference>
<proteinExistence type="predicted"/>
<evidence type="ECO:0000313" key="1">
    <source>
        <dbReference type="EMBL" id="AKI28711.1"/>
    </source>
</evidence>
<accession>A0A0K0MWH7</accession>
<name>A0A0K0MWH7_9CAUD</name>
<dbReference type="KEGG" id="vg:26516853"/>
<dbReference type="EMBL" id="KR053200">
    <property type="protein sequence ID" value="AKI28711.1"/>
    <property type="molecule type" value="Genomic_DNA"/>
</dbReference>
<reference evidence="1 2" key="1">
    <citation type="journal article" date="2015" name="PLoS ONE">
        <title>Lysis to Kill: Evaluation of the Lytic Abilities, and Genomics of Nine Bacteriophages Infective for Gordonia spp. and Their Potential Use in Activated Sludge Foam Biocontrol.</title>
        <authorList>
            <person name="Dyson Z.A."/>
            <person name="Tucci J."/>
            <person name="Seviour R.J."/>
            <person name="Petrovski S."/>
        </authorList>
    </citation>
    <scope>NUCLEOTIDE SEQUENCE [LARGE SCALE GENOMIC DNA]</scope>
</reference>
<dbReference type="GeneID" id="26516853"/>
<protein>
    <submittedName>
        <fullName evidence="1">Uncharacterized protein</fullName>
    </submittedName>
</protein>
<gene>
    <name evidence="1" type="ORF">GTE6_69</name>
</gene>